<dbReference type="Proteomes" id="UP000239485">
    <property type="component" value="Unassembled WGS sequence"/>
</dbReference>
<dbReference type="SUPFAM" id="SSF52540">
    <property type="entry name" value="P-loop containing nucleoside triphosphate hydrolases"/>
    <property type="match status" value="1"/>
</dbReference>
<organism evidence="1 2">
    <name type="scientific">Kineococcus xinjiangensis</name>
    <dbReference type="NCBI Taxonomy" id="512762"/>
    <lineage>
        <taxon>Bacteria</taxon>
        <taxon>Bacillati</taxon>
        <taxon>Actinomycetota</taxon>
        <taxon>Actinomycetes</taxon>
        <taxon>Kineosporiales</taxon>
        <taxon>Kineosporiaceae</taxon>
        <taxon>Kineococcus</taxon>
    </lineage>
</organism>
<proteinExistence type="predicted"/>
<evidence type="ECO:0008006" key="3">
    <source>
        <dbReference type="Google" id="ProtNLM"/>
    </source>
</evidence>
<accession>A0A2S6IWU9</accession>
<evidence type="ECO:0000313" key="2">
    <source>
        <dbReference type="Proteomes" id="UP000239485"/>
    </source>
</evidence>
<dbReference type="EMBL" id="PTJD01000001">
    <property type="protein sequence ID" value="PPK98756.1"/>
    <property type="molecule type" value="Genomic_DNA"/>
</dbReference>
<dbReference type="RefSeq" id="WP_104431106.1">
    <property type="nucleotide sequence ID" value="NZ_PTJD01000001.1"/>
</dbReference>
<protein>
    <recommendedName>
        <fullName evidence="3">Uridine kinase</fullName>
    </recommendedName>
</protein>
<dbReference type="AlphaFoldDB" id="A0A2S6IWU9"/>
<dbReference type="InterPro" id="IPR027417">
    <property type="entry name" value="P-loop_NTPase"/>
</dbReference>
<comment type="caution">
    <text evidence="1">The sequence shown here is derived from an EMBL/GenBank/DDBJ whole genome shotgun (WGS) entry which is preliminary data.</text>
</comment>
<keyword evidence="2" id="KW-1185">Reference proteome</keyword>
<reference evidence="1 2" key="1">
    <citation type="submission" date="2018-02" db="EMBL/GenBank/DDBJ databases">
        <title>Genomic Encyclopedia of Archaeal and Bacterial Type Strains, Phase II (KMG-II): from individual species to whole genera.</title>
        <authorList>
            <person name="Goeker M."/>
        </authorList>
    </citation>
    <scope>NUCLEOTIDE SEQUENCE [LARGE SCALE GENOMIC DNA]</scope>
    <source>
        <strain evidence="1 2">DSM 22857</strain>
    </source>
</reference>
<gene>
    <name evidence="1" type="ORF">CLV92_101457</name>
</gene>
<dbReference type="Gene3D" id="3.40.50.300">
    <property type="entry name" value="P-loop containing nucleotide triphosphate hydrolases"/>
    <property type="match status" value="1"/>
</dbReference>
<sequence>MDADTAWLADHLAVALRERGRAVARVSWRGFWRARSLRLEHGRHDPDSYYESWTDVSGLRREVLDPMRPGAAWTWVPSLWDAERDRATRAPRIQAAPGTVVVLDGPFLLRPELADALDAVVHLQTSDAAVRRRLAEADRAPDAEQVLGAWHRYLSEARPADTAAAVLRFEDPRHPALVLRGR</sequence>
<evidence type="ECO:0000313" key="1">
    <source>
        <dbReference type="EMBL" id="PPK98756.1"/>
    </source>
</evidence>
<dbReference type="OrthoDB" id="5186671at2"/>
<name>A0A2S6IWU9_9ACTN</name>